<dbReference type="OrthoDB" id="418407at2759"/>
<dbReference type="InterPro" id="IPR013785">
    <property type="entry name" value="Aldolase_TIM"/>
</dbReference>
<accession>C1DZV5</accession>
<sequence>METDEEFQLAQRRLKEEGQAALTREERARRRRALDGLDVPHFDEFVVRNGADALVRKPTTILQVNIGLYCNQACSHCHVESSPLRDREVMSKRTADRLVELIDAADGSVATLDITGGAPELMEQFRPLVLAARARGVEVIDRCNLTVLYEPGQEDLPRFLADNRVKVVASLPCYSESNTDAQRGRGVFQRSIQALRDLNAVGYGVEGTGLELDLMYNPGGAFLPPAQEKLEVAYRSELGDAYGVSFTRLITLTNMPIKRFADQLHREGKTEEYMKLLVENFNPAAANGVMCRDLVSVSWDGRLFDCDFNQQLDMPMPREKGDKGSGPLTVFDVDALAMLTGRRLAVDNHCFGCTAGAGSSCSGATA</sequence>
<dbReference type="eggNOG" id="ENOG502QWFM">
    <property type="taxonomic scope" value="Eukaryota"/>
</dbReference>
<dbReference type="InterPro" id="IPR058240">
    <property type="entry name" value="rSAM_sf"/>
</dbReference>
<dbReference type="KEGG" id="mis:MICPUN_79401"/>
<dbReference type="GO" id="GO:0046872">
    <property type="term" value="F:metal ion binding"/>
    <property type="evidence" value="ECO:0007669"/>
    <property type="project" value="UniProtKB-KW"/>
</dbReference>
<dbReference type="InterPro" id="IPR007197">
    <property type="entry name" value="rSAM"/>
</dbReference>
<dbReference type="PANTHER" id="PTHR43728:SF1">
    <property type="entry name" value="FE-S OXIDOREDUCTASE"/>
    <property type="match status" value="1"/>
</dbReference>
<feature type="domain" description="Arsenosugar biosynthesis radical SAM protein ArsS-like C-terminal" evidence="6">
    <location>
        <begin position="223"/>
        <end position="364"/>
    </location>
</feature>
<gene>
    <name evidence="7" type="ORF">MICPUN_79401</name>
</gene>
<dbReference type="Pfam" id="PF04055">
    <property type="entry name" value="Radical_SAM"/>
    <property type="match status" value="1"/>
</dbReference>
<evidence type="ECO:0000259" key="5">
    <source>
        <dbReference type="Pfam" id="PF04055"/>
    </source>
</evidence>
<dbReference type="NCBIfam" id="TIGR04167">
    <property type="entry name" value="rSAM_SeCys"/>
    <property type="match status" value="1"/>
</dbReference>
<dbReference type="EMBL" id="CP001323">
    <property type="protein sequence ID" value="ACO61185.1"/>
    <property type="molecule type" value="Genomic_DNA"/>
</dbReference>
<evidence type="ECO:0000256" key="3">
    <source>
        <dbReference type="ARBA" id="ARBA00023004"/>
    </source>
</evidence>
<dbReference type="SFLD" id="SFLDS00029">
    <property type="entry name" value="Radical_SAM"/>
    <property type="match status" value="1"/>
</dbReference>
<dbReference type="PANTHER" id="PTHR43728">
    <property type="entry name" value="SLR0304 PROTEIN"/>
    <property type="match status" value="1"/>
</dbReference>
<evidence type="ECO:0000313" key="8">
    <source>
        <dbReference type="Proteomes" id="UP000002009"/>
    </source>
</evidence>
<evidence type="ECO:0000256" key="4">
    <source>
        <dbReference type="ARBA" id="ARBA00023014"/>
    </source>
</evidence>
<keyword evidence="3" id="KW-0408">Iron</keyword>
<keyword evidence="4" id="KW-0411">Iron-sulfur</keyword>
<dbReference type="CDD" id="cd01335">
    <property type="entry name" value="Radical_SAM"/>
    <property type="match status" value="1"/>
</dbReference>
<dbReference type="InterPro" id="IPR026351">
    <property type="entry name" value="rSAM_ArsS-like"/>
</dbReference>
<feature type="domain" description="Radical SAM core" evidence="5">
    <location>
        <begin position="64"/>
        <end position="205"/>
    </location>
</feature>
<evidence type="ECO:0000313" key="7">
    <source>
        <dbReference type="EMBL" id="ACO61185.1"/>
    </source>
</evidence>
<evidence type="ECO:0000256" key="2">
    <source>
        <dbReference type="ARBA" id="ARBA00022723"/>
    </source>
</evidence>
<dbReference type="GO" id="GO:0003824">
    <property type="term" value="F:catalytic activity"/>
    <property type="evidence" value="ECO:0007669"/>
    <property type="project" value="InterPro"/>
</dbReference>
<dbReference type="OMA" id="CHVNAGP"/>
<evidence type="ECO:0000259" key="6">
    <source>
        <dbReference type="Pfam" id="PF12345"/>
    </source>
</evidence>
<dbReference type="STRING" id="296587.C1DZV5"/>
<dbReference type="Proteomes" id="UP000002009">
    <property type="component" value="Chromosome 2"/>
</dbReference>
<keyword evidence="2" id="KW-0479">Metal-binding</keyword>
<dbReference type="AlphaFoldDB" id="C1DZV5"/>
<dbReference type="SUPFAM" id="SSF102114">
    <property type="entry name" value="Radical SAM enzymes"/>
    <property type="match status" value="1"/>
</dbReference>
<evidence type="ECO:0000256" key="1">
    <source>
        <dbReference type="ARBA" id="ARBA00022691"/>
    </source>
</evidence>
<dbReference type="InterPro" id="IPR024521">
    <property type="entry name" value="ArsS-like_C"/>
</dbReference>
<reference evidence="7 8" key="1">
    <citation type="journal article" date="2009" name="Science">
        <title>Green evolution and dynamic adaptations revealed by genomes of the marine picoeukaryotes Micromonas.</title>
        <authorList>
            <person name="Worden A.Z."/>
            <person name="Lee J.H."/>
            <person name="Mock T."/>
            <person name="Rouze P."/>
            <person name="Simmons M.P."/>
            <person name="Aerts A.L."/>
            <person name="Allen A.E."/>
            <person name="Cuvelier M.L."/>
            <person name="Derelle E."/>
            <person name="Everett M.V."/>
            <person name="Foulon E."/>
            <person name="Grimwood J."/>
            <person name="Gundlach H."/>
            <person name="Henrissat B."/>
            <person name="Napoli C."/>
            <person name="McDonald S.M."/>
            <person name="Parker M.S."/>
            <person name="Rombauts S."/>
            <person name="Salamov A."/>
            <person name="Von Dassow P."/>
            <person name="Badger J.H."/>
            <person name="Coutinho P.M."/>
            <person name="Demir E."/>
            <person name="Dubchak I."/>
            <person name="Gentemann C."/>
            <person name="Eikrem W."/>
            <person name="Gready J.E."/>
            <person name="John U."/>
            <person name="Lanier W."/>
            <person name="Lindquist E.A."/>
            <person name="Lucas S."/>
            <person name="Mayer K.F."/>
            <person name="Moreau H."/>
            <person name="Not F."/>
            <person name="Otillar R."/>
            <person name="Panaud O."/>
            <person name="Pangilinan J."/>
            <person name="Paulsen I."/>
            <person name="Piegu B."/>
            <person name="Poliakov A."/>
            <person name="Robbens S."/>
            <person name="Schmutz J."/>
            <person name="Toulza E."/>
            <person name="Wyss T."/>
            <person name="Zelensky A."/>
            <person name="Zhou K."/>
            <person name="Armbrust E.V."/>
            <person name="Bhattacharya D."/>
            <person name="Goodenough U.W."/>
            <person name="Van de Peer Y."/>
            <person name="Grigoriev I.V."/>
        </authorList>
    </citation>
    <scope>NUCLEOTIDE SEQUENCE [LARGE SCALE GENOMIC DNA]</scope>
    <source>
        <strain evidence="8">RCC299 / NOUM17</strain>
    </source>
</reference>
<dbReference type="GeneID" id="8240653"/>
<dbReference type="Gene3D" id="3.20.20.70">
    <property type="entry name" value="Aldolase class I"/>
    <property type="match status" value="1"/>
</dbReference>
<name>C1DZV5_MICCC</name>
<keyword evidence="8" id="KW-1185">Reference proteome</keyword>
<organism evidence="7 8">
    <name type="scientific">Micromonas commoda (strain RCC299 / NOUM17 / CCMP2709)</name>
    <name type="common">Picoplanktonic green alga</name>
    <dbReference type="NCBI Taxonomy" id="296587"/>
    <lineage>
        <taxon>Eukaryota</taxon>
        <taxon>Viridiplantae</taxon>
        <taxon>Chlorophyta</taxon>
        <taxon>Mamiellophyceae</taxon>
        <taxon>Mamiellales</taxon>
        <taxon>Mamiellaceae</taxon>
        <taxon>Micromonas</taxon>
    </lineage>
</organism>
<protein>
    <recommendedName>
        <fullName evidence="9">Fe-S oxidoreductase</fullName>
    </recommendedName>
</protein>
<dbReference type="GO" id="GO:0051536">
    <property type="term" value="F:iron-sulfur cluster binding"/>
    <property type="evidence" value="ECO:0007669"/>
    <property type="project" value="UniProtKB-KW"/>
</dbReference>
<proteinExistence type="predicted"/>
<keyword evidence="1" id="KW-0949">S-adenosyl-L-methionine</keyword>
<evidence type="ECO:0008006" key="9">
    <source>
        <dbReference type="Google" id="ProtNLM"/>
    </source>
</evidence>
<dbReference type="InParanoid" id="C1DZV5"/>
<dbReference type="Pfam" id="PF12345">
    <property type="entry name" value="DUF3641"/>
    <property type="match status" value="1"/>
</dbReference>
<dbReference type="RefSeq" id="XP_002499927.1">
    <property type="nucleotide sequence ID" value="XM_002499881.1"/>
</dbReference>